<keyword evidence="4" id="KW-1185">Reference proteome</keyword>
<comment type="caution">
    <text evidence="3">The sequence shown here is derived from an EMBL/GenBank/DDBJ whole genome shotgun (WGS) entry which is preliminary data.</text>
</comment>
<reference evidence="3 4" key="1">
    <citation type="submission" date="2020-04" db="EMBL/GenBank/DDBJ databases">
        <title>Zoogloea sp. G-4-1-14 isolated from soil.</title>
        <authorList>
            <person name="Dahal R.H."/>
        </authorList>
    </citation>
    <scope>NUCLEOTIDE SEQUENCE [LARGE SCALE GENOMIC DNA]</scope>
    <source>
        <strain evidence="3 4">G-4-1-14</strain>
    </source>
</reference>
<evidence type="ECO:0000256" key="1">
    <source>
        <dbReference type="SAM" id="SignalP"/>
    </source>
</evidence>
<dbReference type="Proteomes" id="UP000580043">
    <property type="component" value="Unassembled WGS sequence"/>
</dbReference>
<feature type="domain" description="ABC-type transport auxiliary lipoprotein component" evidence="2">
    <location>
        <begin position="69"/>
        <end position="180"/>
    </location>
</feature>
<evidence type="ECO:0000313" key="3">
    <source>
        <dbReference type="EMBL" id="NML25342.1"/>
    </source>
</evidence>
<sequence>MRLARFTLALPLALLLAACAVPSRPAAQAVHDFGVLDAVAAPAGIAALRSVEVQPAPWLAGTAIGYRLLQVQPTRRQVYAESRWAAPPAPLVELALRRALGPGQGVCRLRIELDEFAQVFGPGDDSRGVIEARASLLPPRAEQTVASRAFSLSRPAPAADAAGGVVALQAATRDLARELAGWLNGLNEEGAAPADVRKPRALCAP</sequence>
<dbReference type="Pfam" id="PF03886">
    <property type="entry name" value="ABC_trans_aux"/>
    <property type="match status" value="1"/>
</dbReference>
<evidence type="ECO:0000313" key="4">
    <source>
        <dbReference type="Proteomes" id="UP000580043"/>
    </source>
</evidence>
<dbReference type="EMBL" id="JABBGA010000004">
    <property type="protein sequence ID" value="NML25342.1"/>
    <property type="molecule type" value="Genomic_DNA"/>
</dbReference>
<gene>
    <name evidence="3" type="ORF">HHL15_06285</name>
</gene>
<feature type="signal peptide" evidence="1">
    <location>
        <begin position="1"/>
        <end position="29"/>
    </location>
</feature>
<protein>
    <recommendedName>
        <fullName evidence="2">ABC-type transport auxiliary lipoprotein component domain-containing protein</fullName>
    </recommendedName>
</protein>
<dbReference type="Gene3D" id="3.40.50.10610">
    <property type="entry name" value="ABC-type transport auxiliary lipoprotein component"/>
    <property type="match status" value="1"/>
</dbReference>
<accession>A0A848G290</accession>
<dbReference type="PROSITE" id="PS51257">
    <property type="entry name" value="PROKAR_LIPOPROTEIN"/>
    <property type="match status" value="1"/>
</dbReference>
<dbReference type="SUPFAM" id="SSF159594">
    <property type="entry name" value="XCC0632-like"/>
    <property type="match status" value="1"/>
</dbReference>
<dbReference type="InterPro" id="IPR005586">
    <property type="entry name" value="ABC_trans_aux"/>
</dbReference>
<dbReference type="RefSeq" id="WP_169144991.1">
    <property type="nucleotide sequence ID" value="NZ_JABBGA010000004.1"/>
</dbReference>
<feature type="chain" id="PRO_5032332910" description="ABC-type transport auxiliary lipoprotein component domain-containing protein" evidence="1">
    <location>
        <begin position="30"/>
        <end position="205"/>
    </location>
</feature>
<proteinExistence type="predicted"/>
<dbReference type="AlphaFoldDB" id="A0A848G290"/>
<keyword evidence="1" id="KW-0732">Signal</keyword>
<name>A0A848G290_9RHOO</name>
<organism evidence="3 4">
    <name type="scientific">Zoogloea dura</name>
    <dbReference type="NCBI Taxonomy" id="2728840"/>
    <lineage>
        <taxon>Bacteria</taxon>
        <taxon>Pseudomonadati</taxon>
        <taxon>Pseudomonadota</taxon>
        <taxon>Betaproteobacteria</taxon>
        <taxon>Rhodocyclales</taxon>
        <taxon>Zoogloeaceae</taxon>
        <taxon>Zoogloea</taxon>
    </lineage>
</organism>
<evidence type="ECO:0000259" key="2">
    <source>
        <dbReference type="Pfam" id="PF03886"/>
    </source>
</evidence>